<sequence>MKPFWRLAATAACSLGLAGIAQAKVDIPNVIRIIVPFSPGASNDTFGRAIAKKLTEETGKTFIVENKPGAGGTIGTNEVAKSKGDGATLLFSSSSVVTNTVGRKLNYNLLKDLSPISVVSKGAMVLVASKASGLKSLEDLKQALSSGKHMTYGTPGLGSIAHLASELLMARSGGKFQNIPYKGVSNAIIDMVGGRVDFMISTPASILGQMKSGDVTTLGVTSAKPSPFLPNVQPVADIYPGYTVDVWWAFFAPSGTPKELLDFYNKSINKAISSKDMAAMFARESTQAMHMTAAESRTFIDAEYKKWHDLAKERHIKLD</sequence>
<organism evidence="3 4">
    <name type="scientific">Candidimonas nitroreducens</name>
    <dbReference type="NCBI Taxonomy" id="683354"/>
    <lineage>
        <taxon>Bacteria</taxon>
        <taxon>Pseudomonadati</taxon>
        <taxon>Pseudomonadota</taxon>
        <taxon>Betaproteobacteria</taxon>
        <taxon>Burkholderiales</taxon>
        <taxon>Alcaligenaceae</taxon>
        <taxon>Candidimonas</taxon>
    </lineage>
</organism>
<dbReference type="InterPro" id="IPR042100">
    <property type="entry name" value="Bug_dom1"/>
</dbReference>
<comment type="caution">
    <text evidence="3">The sequence shown here is derived from an EMBL/GenBank/DDBJ whole genome shotgun (WGS) entry which is preliminary data.</text>
</comment>
<dbReference type="SUPFAM" id="SSF53850">
    <property type="entry name" value="Periplasmic binding protein-like II"/>
    <property type="match status" value="1"/>
</dbReference>
<keyword evidence="2" id="KW-0732">Signal</keyword>
<keyword evidence="4" id="KW-1185">Reference proteome</keyword>
<evidence type="ECO:0000256" key="2">
    <source>
        <dbReference type="SAM" id="SignalP"/>
    </source>
</evidence>
<evidence type="ECO:0000313" key="3">
    <source>
        <dbReference type="EMBL" id="OWT59125.1"/>
    </source>
</evidence>
<dbReference type="PANTHER" id="PTHR42928:SF5">
    <property type="entry name" value="BLR1237 PROTEIN"/>
    <property type="match status" value="1"/>
</dbReference>
<feature type="chain" id="PRO_5012420488" description="LacI family transcriptional regulator" evidence="2">
    <location>
        <begin position="24"/>
        <end position="319"/>
    </location>
</feature>
<dbReference type="Gene3D" id="3.40.190.10">
    <property type="entry name" value="Periplasmic binding protein-like II"/>
    <property type="match status" value="1"/>
</dbReference>
<dbReference type="Proteomes" id="UP000214603">
    <property type="component" value="Unassembled WGS sequence"/>
</dbReference>
<dbReference type="AlphaFoldDB" id="A0A225MCU7"/>
<dbReference type="EMBL" id="NJIH01000007">
    <property type="protein sequence ID" value="OWT59125.1"/>
    <property type="molecule type" value="Genomic_DNA"/>
</dbReference>
<proteinExistence type="inferred from homology"/>
<dbReference type="PIRSF" id="PIRSF017082">
    <property type="entry name" value="YflP"/>
    <property type="match status" value="1"/>
</dbReference>
<dbReference type="PANTHER" id="PTHR42928">
    <property type="entry name" value="TRICARBOXYLATE-BINDING PROTEIN"/>
    <property type="match status" value="1"/>
</dbReference>
<accession>A0A225MCU7</accession>
<protein>
    <recommendedName>
        <fullName evidence="5">LacI family transcriptional regulator</fullName>
    </recommendedName>
</protein>
<reference evidence="4" key="1">
    <citation type="submission" date="2017-06" db="EMBL/GenBank/DDBJ databases">
        <title>Herbaspirillum phytohormonus sp. nov., isolated from the root nodule of Robinia pseudoacacia in lead-zinc mine.</title>
        <authorList>
            <person name="Fan M."/>
            <person name="Lin Y."/>
        </authorList>
    </citation>
    <scope>NUCLEOTIDE SEQUENCE [LARGE SCALE GENOMIC DNA]</scope>
    <source>
        <strain evidence="4">SC-089</strain>
    </source>
</reference>
<dbReference type="Pfam" id="PF03401">
    <property type="entry name" value="TctC"/>
    <property type="match status" value="1"/>
</dbReference>
<name>A0A225MCU7_9BURK</name>
<gene>
    <name evidence="3" type="ORF">CEY11_13125</name>
</gene>
<dbReference type="InterPro" id="IPR005064">
    <property type="entry name" value="BUG"/>
</dbReference>
<dbReference type="RefSeq" id="WP_088603856.1">
    <property type="nucleotide sequence ID" value="NZ_NJIH01000007.1"/>
</dbReference>
<comment type="similarity">
    <text evidence="1">Belongs to the UPF0065 (bug) family.</text>
</comment>
<evidence type="ECO:0000313" key="4">
    <source>
        <dbReference type="Proteomes" id="UP000214603"/>
    </source>
</evidence>
<evidence type="ECO:0008006" key="5">
    <source>
        <dbReference type="Google" id="ProtNLM"/>
    </source>
</evidence>
<dbReference type="Gene3D" id="3.40.190.150">
    <property type="entry name" value="Bordetella uptake gene, domain 1"/>
    <property type="match status" value="1"/>
</dbReference>
<dbReference type="OrthoDB" id="8678477at2"/>
<evidence type="ECO:0000256" key="1">
    <source>
        <dbReference type="ARBA" id="ARBA00006987"/>
    </source>
</evidence>
<feature type="signal peptide" evidence="2">
    <location>
        <begin position="1"/>
        <end position="23"/>
    </location>
</feature>